<dbReference type="PANTHER" id="PTHR33729:SF12">
    <property type="entry name" value="MBD DOMAIN-CONTAINING PROTEIN"/>
    <property type="match status" value="1"/>
</dbReference>
<dbReference type="Proteomes" id="UP000006729">
    <property type="component" value="Chromosome 3"/>
</dbReference>
<sequence length="219" mass="24027">MAYCLGSLQYYFPKSIDTPRKNEILLIAPTGEETNNRKQVEQYLKSHPGNPAYLSLIRGTGETPRRSARISEKAKATPPEKEHPKKRGRKSSGSKKDETGTITEENEGENEVQMQDEENGSEGNAKGFQQALEVKEKENAGEAVKDKAAEEAGSSEVAEDRADKVEDLAEKVPRTEAEKENAPGHKDIPDSFLMKANDGAQKEKTNGTDRCPPASTPNV</sequence>
<name>A0A2K2B0V6_POPTR</name>
<feature type="compositionally biased region" description="Basic and acidic residues" evidence="6">
    <location>
        <begin position="63"/>
        <end position="83"/>
    </location>
</feature>
<dbReference type="STRING" id="3694.A0A2K2B0V6"/>
<dbReference type="GO" id="GO:0005634">
    <property type="term" value="C:nucleus"/>
    <property type="evidence" value="ECO:0007669"/>
    <property type="project" value="UniProtKB-SubCell"/>
</dbReference>
<dbReference type="InterPro" id="IPR039622">
    <property type="entry name" value="MBD10/11"/>
</dbReference>
<evidence type="ECO:0000256" key="1">
    <source>
        <dbReference type="ARBA" id="ARBA00004123"/>
    </source>
</evidence>
<accession>A0A2K2B0V6</accession>
<evidence type="ECO:0000313" key="8">
    <source>
        <dbReference type="Proteomes" id="UP000006729"/>
    </source>
</evidence>
<comment type="subcellular location">
    <subcellularLocation>
        <location evidence="1">Nucleus</location>
    </subcellularLocation>
</comment>
<keyword evidence="8" id="KW-1185">Reference proteome</keyword>
<protein>
    <recommendedName>
        <fullName evidence="9">MBD domain-containing protein</fullName>
    </recommendedName>
</protein>
<keyword evidence="3" id="KW-0238">DNA-binding</keyword>
<feature type="compositionally biased region" description="Basic and acidic residues" evidence="6">
    <location>
        <begin position="133"/>
        <end position="150"/>
    </location>
</feature>
<organism evidence="7 8">
    <name type="scientific">Populus trichocarpa</name>
    <name type="common">Western balsam poplar</name>
    <name type="synonym">Populus balsamifera subsp. trichocarpa</name>
    <dbReference type="NCBI Taxonomy" id="3694"/>
    <lineage>
        <taxon>Eukaryota</taxon>
        <taxon>Viridiplantae</taxon>
        <taxon>Streptophyta</taxon>
        <taxon>Embryophyta</taxon>
        <taxon>Tracheophyta</taxon>
        <taxon>Spermatophyta</taxon>
        <taxon>Magnoliopsida</taxon>
        <taxon>eudicotyledons</taxon>
        <taxon>Gunneridae</taxon>
        <taxon>Pentapetalae</taxon>
        <taxon>rosids</taxon>
        <taxon>fabids</taxon>
        <taxon>Malpighiales</taxon>
        <taxon>Salicaceae</taxon>
        <taxon>Saliceae</taxon>
        <taxon>Populus</taxon>
    </lineage>
</organism>
<feature type="region of interest" description="Disordered" evidence="6">
    <location>
        <begin position="29"/>
        <end position="219"/>
    </location>
</feature>
<evidence type="ECO:0000256" key="2">
    <source>
        <dbReference type="ARBA" id="ARBA00023015"/>
    </source>
</evidence>
<evidence type="ECO:0000256" key="3">
    <source>
        <dbReference type="ARBA" id="ARBA00023125"/>
    </source>
</evidence>
<keyword evidence="5" id="KW-0539">Nucleus</keyword>
<feature type="compositionally biased region" description="Basic and acidic residues" evidence="6">
    <location>
        <begin position="158"/>
        <end position="189"/>
    </location>
</feature>
<dbReference type="SUPFAM" id="SSF54171">
    <property type="entry name" value="DNA-binding domain"/>
    <property type="match status" value="1"/>
</dbReference>
<dbReference type="InterPro" id="IPR016177">
    <property type="entry name" value="DNA-bd_dom_sf"/>
</dbReference>
<dbReference type="InParanoid" id="A0A2K2B0V6"/>
<evidence type="ECO:0000256" key="4">
    <source>
        <dbReference type="ARBA" id="ARBA00023163"/>
    </source>
</evidence>
<feature type="compositionally biased region" description="Acidic residues" evidence="6">
    <location>
        <begin position="104"/>
        <end position="120"/>
    </location>
</feature>
<evidence type="ECO:0000256" key="5">
    <source>
        <dbReference type="ARBA" id="ARBA00023242"/>
    </source>
</evidence>
<dbReference type="EMBL" id="CM009292">
    <property type="protein sequence ID" value="PNT43411.1"/>
    <property type="molecule type" value="Genomic_DNA"/>
</dbReference>
<feature type="compositionally biased region" description="Basic residues" evidence="6">
    <location>
        <begin position="84"/>
        <end position="93"/>
    </location>
</feature>
<dbReference type="AlphaFoldDB" id="A0A2K2B0V6"/>
<gene>
    <name evidence="7" type="ORF">POPTR_003G032700</name>
</gene>
<dbReference type="GO" id="GO:0003677">
    <property type="term" value="F:DNA binding"/>
    <property type="evidence" value="ECO:0007669"/>
    <property type="project" value="UniProtKB-KW"/>
</dbReference>
<dbReference type="PANTHER" id="PTHR33729">
    <property type="entry name" value="METHYL-CPG BINDING DOMAIN CONTAINING PROTEIN, EXPRESSED"/>
    <property type="match status" value="1"/>
</dbReference>
<reference evidence="7 8" key="1">
    <citation type="journal article" date="2006" name="Science">
        <title>The genome of black cottonwood, Populus trichocarpa (Torr. &amp; Gray).</title>
        <authorList>
            <person name="Tuskan G.A."/>
            <person name="Difazio S."/>
            <person name="Jansson S."/>
            <person name="Bohlmann J."/>
            <person name="Grigoriev I."/>
            <person name="Hellsten U."/>
            <person name="Putnam N."/>
            <person name="Ralph S."/>
            <person name="Rombauts S."/>
            <person name="Salamov A."/>
            <person name="Schein J."/>
            <person name="Sterck L."/>
            <person name="Aerts A."/>
            <person name="Bhalerao R.R."/>
            <person name="Bhalerao R.P."/>
            <person name="Blaudez D."/>
            <person name="Boerjan W."/>
            <person name="Brun A."/>
            <person name="Brunner A."/>
            <person name="Busov V."/>
            <person name="Campbell M."/>
            <person name="Carlson J."/>
            <person name="Chalot M."/>
            <person name="Chapman J."/>
            <person name="Chen G.L."/>
            <person name="Cooper D."/>
            <person name="Coutinho P.M."/>
            <person name="Couturier J."/>
            <person name="Covert S."/>
            <person name="Cronk Q."/>
            <person name="Cunningham R."/>
            <person name="Davis J."/>
            <person name="Degroeve S."/>
            <person name="Dejardin A."/>
            <person name="Depamphilis C."/>
            <person name="Detter J."/>
            <person name="Dirks B."/>
            <person name="Dubchak I."/>
            <person name="Duplessis S."/>
            <person name="Ehlting J."/>
            <person name="Ellis B."/>
            <person name="Gendler K."/>
            <person name="Goodstein D."/>
            <person name="Gribskov M."/>
            <person name="Grimwood J."/>
            <person name="Groover A."/>
            <person name="Gunter L."/>
            <person name="Hamberger B."/>
            <person name="Heinze B."/>
            <person name="Helariutta Y."/>
            <person name="Henrissat B."/>
            <person name="Holligan D."/>
            <person name="Holt R."/>
            <person name="Huang W."/>
            <person name="Islam-Faridi N."/>
            <person name="Jones S."/>
            <person name="Jones-Rhoades M."/>
            <person name="Jorgensen R."/>
            <person name="Joshi C."/>
            <person name="Kangasjarvi J."/>
            <person name="Karlsson J."/>
            <person name="Kelleher C."/>
            <person name="Kirkpatrick R."/>
            <person name="Kirst M."/>
            <person name="Kohler A."/>
            <person name="Kalluri U."/>
            <person name="Larimer F."/>
            <person name="Leebens-Mack J."/>
            <person name="Leple J.C."/>
            <person name="Locascio P."/>
            <person name="Lou Y."/>
            <person name="Lucas S."/>
            <person name="Martin F."/>
            <person name="Montanini B."/>
            <person name="Napoli C."/>
            <person name="Nelson D.R."/>
            <person name="Nelson C."/>
            <person name="Nieminen K."/>
            <person name="Nilsson O."/>
            <person name="Pereda V."/>
            <person name="Peter G."/>
            <person name="Philippe R."/>
            <person name="Pilate G."/>
            <person name="Poliakov A."/>
            <person name="Razumovskaya J."/>
            <person name="Richardson P."/>
            <person name="Rinaldi C."/>
            <person name="Ritland K."/>
            <person name="Rouze P."/>
            <person name="Ryaboy D."/>
            <person name="Schmutz J."/>
            <person name="Schrader J."/>
            <person name="Segerman B."/>
            <person name="Shin H."/>
            <person name="Siddiqui A."/>
            <person name="Sterky F."/>
            <person name="Terry A."/>
            <person name="Tsai C.J."/>
            <person name="Uberbacher E."/>
            <person name="Unneberg P."/>
            <person name="Vahala J."/>
            <person name="Wall K."/>
            <person name="Wessler S."/>
            <person name="Yang G."/>
            <person name="Yin T."/>
            <person name="Douglas C."/>
            <person name="Marra M."/>
            <person name="Sandberg G."/>
            <person name="Van de Peer Y."/>
            <person name="Rokhsar D."/>
        </authorList>
    </citation>
    <scope>NUCLEOTIDE SEQUENCE [LARGE SCALE GENOMIC DNA]</scope>
    <source>
        <strain evidence="8">cv. Nisqually</strain>
    </source>
</reference>
<evidence type="ECO:0000256" key="6">
    <source>
        <dbReference type="SAM" id="MobiDB-lite"/>
    </source>
</evidence>
<proteinExistence type="predicted"/>
<evidence type="ECO:0008006" key="9">
    <source>
        <dbReference type="Google" id="ProtNLM"/>
    </source>
</evidence>
<keyword evidence="2" id="KW-0805">Transcription regulation</keyword>
<evidence type="ECO:0000313" key="7">
    <source>
        <dbReference type="EMBL" id="PNT43411.1"/>
    </source>
</evidence>
<keyword evidence="4" id="KW-0804">Transcription</keyword>